<protein>
    <submittedName>
        <fullName evidence="7">Oligopeptide transporter, OPT family protein</fullName>
    </submittedName>
</protein>
<keyword evidence="4 6" id="KW-1133">Transmembrane helix</keyword>
<name>A0A7I9VSF6_9BACT</name>
<feature type="transmembrane region" description="Helical" evidence="6">
    <location>
        <begin position="57"/>
        <end position="75"/>
    </location>
</feature>
<evidence type="ECO:0000256" key="5">
    <source>
        <dbReference type="ARBA" id="ARBA00023136"/>
    </source>
</evidence>
<comment type="caution">
    <text evidence="7">The sequence shown here is derived from an EMBL/GenBank/DDBJ whole genome shotgun (WGS) entry which is preliminary data.</text>
</comment>
<evidence type="ECO:0000256" key="4">
    <source>
        <dbReference type="ARBA" id="ARBA00022989"/>
    </source>
</evidence>
<feature type="transmembrane region" description="Helical" evidence="6">
    <location>
        <begin position="321"/>
        <end position="339"/>
    </location>
</feature>
<keyword evidence="2" id="KW-0813">Transport</keyword>
<feature type="transmembrane region" description="Helical" evidence="6">
    <location>
        <begin position="559"/>
        <end position="580"/>
    </location>
</feature>
<organism evidence="7 8">
    <name type="scientific">Anaeromyxobacter diazotrophicus</name>
    <dbReference type="NCBI Taxonomy" id="2590199"/>
    <lineage>
        <taxon>Bacteria</taxon>
        <taxon>Pseudomonadati</taxon>
        <taxon>Myxococcota</taxon>
        <taxon>Myxococcia</taxon>
        <taxon>Myxococcales</taxon>
        <taxon>Cystobacterineae</taxon>
        <taxon>Anaeromyxobacteraceae</taxon>
        <taxon>Anaeromyxobacter</taxon>
    </lineage>
</organism>
<accession>A0A7I9VSF6</accession>
<dbReference type="Proteomes" id="UP000503640">
    <property type="component" value="Unassembled WGS sequence"/>
</dbReference>
<dbReference type="EMBL" id="BJTG01000013">
    <property type="protein sequence ID" value="GEJ59345.1"/>
    <property type="molecule type" value="Genomic_DNA"/>
</dbReference>
<feature type="transmembrane region" description="Helical" evidence="6">
    <location>
        <begin position="25"/>
        <end position="45"/>
    </location>
</feature>
<feature type="transmembrane region" description="Helical" evidence="6">
    <location>
        <begin position="218"/>
        <end position="238"/>
    </location>
</feature>
<dbReference type="GO" id="GO:0035673">
    <property type="term" value="F:oligopeptide transmembrane transporter activity"/>
    <property type="evidence" value="ECO:0007669"/>
    <property type="project" value="InterPro"/>
</dbReference>
<sequence length="586" mass="61515">MPRMATPSTHVPAQPSAAPVRRRELTARAVAVSVLVAIIMGASFPPVVLKIGYGPNISVSAAFFGFIALAITAALSRVGATVYEANMAQTAGTAAGEIGFMCIVLAAIDMLNDRPGLGFSLHLTGWQIFLWLTFAGLTGAFLAIPLRRHYIDEENLTFADGTAAGETLVVLYQGAREAAMRLKALFAGLGLSAFVAFFRDGPWTFIPGELPFGAHGAALRMGTEVGVLSIGAGMMVGLRITLSMGLGMVLAWVLAPPALVAQGWVPHQTFPEVLRWVMWPATGLMVAGGLTALVLKWNVIARTFSKLSAKDVGSDEIPLRWVAWGAGLSAVALALVQKLSLDFPYWLTAVSLLLSIPLMLVGIRVLGETNWAPISALANLMQAVFAGLQPGHVPVNMIGSGMSGTVAGQGEHLMQCYRSGKIIGSNNRSLFYMQLVGIPVGAAAVAVVYPALRQKYGFGDHGLTSPISVKWAGFAELLAKGFSTLPQGCLAALCVALVLGVAITLLEPRWHRFLPSPTALGIGMLVPGYAIVPMVLGGIAQSVWARRSPRTEAIYNIPVASGFIAGEALVLSIIAIAAAVRSLSAG</sequence>
<feature type="transmembrane region" description="Helical" evidence="6">
    <location>
        <begin position="485"/>
        <end position="506"/>
    </location>
</feature>
<evidence type="ECO:0000256" key="2">
    <source>
        <dbReference type="ARBA" id="ARBA00022448"/>
    </source>
</evidence>
<dbReference type="PANTHER" id="PTHR31645">
    <property type="entry name" value="OLIGOPEPTIDE TRANSPORTER YGL114W-RELATED"/>
    <property type="match status" value="1"/>
</dbReference>
<keyword evidence="5 6" id="KW-0472">Membrane</keyword>
<evidence type="ECO:0000256" key="6">
    <source>
        <dbReference type="SAM" id="Phobius"/>
    </source>
</evidence>
<feature type="transmembrane region" description="Helical" evidence="6">
    <location>
        <begin position="518"/>
        <end position="539"/>
    </location>
</feature>
<dbReference type="Pfam" id="PF03169">
    <property type="entry name" value="OPT"/>
    <property type="match status" value="1"/>
</dbReference>
<keyword evidence="3 6" id="KW-0812">Transmembrane</keyword>
<proteinExistence type="predicted"/>
<keyword evidence="8" id="KW-1185">Reference proteome</keyword>
<feature type="transmembrane region" description="Helical" evidence="6">
    <location>
        <begin position="87"/>
        <end position="108"/>
    </location>
</feature>
<feature type="transmembrane region" description="Helical" evidence="6">
    <location>
        <begin position="182"/>
        <end position="198"/>
    </location>
</feature>
<evidence type="ECO:0000313" key="8">
    <source>
        <dbReference type="Proteomes" id="UP000503640"/>
    </source>
</evidence>
<dbReference type="InterPro" id="IPR004813">
    <property type="entry name" value="OPT"/>
</dbReference>
<feature type="transmembrane region" description="Helical" evidence="6">
    <location>
        <begin position="277"/>
        <end position="300"/>
    </location>
</feature>
<gene>
    <name evidence="7" type="ORF">AMYX_40860</name>
</gene>
<comment type="subcellular location">
    <subcellularLocation>
        <location evidence="1">Membrane</location>
        <topology evidence="1">Multi-pass membrane protein</topology>
    </subcellularLocation>
</comment>
<feature type="transmembrane region" description="Helical" evidence="6">
    <location>
        <begin position="345"/>
        <end position="366"/>
    </location>
</feature>
<evidence type="ECO:0000313" key="7">
    <source>
        <dbReference type="EMBL" id="GEJ59345.1"/>
    </source>
</evidence>
<dbReference type="AlphaFoldDB" id="A0A7I9VSF6"/>
<evidence type="ECO:0000256" key="3">
    <source>
        <dbReference type="ARBA" id="ARBA00022692"/>
    </source>
</evidence>
<dbReference type="GO" id="GO:0016020">
    <property type="term" value="C:membrane"/>
    <property type="evidence" value="ECO:0007669"/>
    <property type="project" value="UniProtKB-SubCell"/>
</dbReference>
<feature type="transmembrane region" description="Helical" evidence="6">
    <location>
        <begin position="245"/>
        <end position="265"/>
    </location>
</feature>
<dbReference type="InterPro" id="IPR045035">
    <property type="entry name" value="YSL-like"/>
</dbReference>
<feature type="transmembrane region" description="Helical" evidence="6">
    <location>
        <begin position="430"/>
        <end position="452"/>
    </location>
</feature>
<dbReference type="PANTHER" id="PTHR31645:SF0">
    <property type="entry name" value="OLIGOPEPTIDE TRANSPORTER YGL114W-RELATED"/>
    <property type="match status" value="1"/>
</dbReference>
<evidence type="ECO:0000256" key="1">
    <source>
        <dbReference type="ARBA" id="ARBA00004141"/>
    </source>
</evidence>
<reference evidence="8" key="1">
    <citation type="journal article" date="2020" name="Appl. Environ. Microbiol.">
        <title>Diazotrophic Anaeromyxobacter Isolates from Soils.</title>
        <authorList>
            <person name="Masuda Y."/>
            <person name="Yamanaka H."/>
            <person name="Xu Z.X."/>
            <person name="Shiratori Y."/>
            <person name="Aono T."/>
            <person name="Amachi S."/>
            <person name="Senoo K."/>
            <person name="Itoh H."/>
        </authorList>
    </citation>
    <scope>NUCLEOTIDE SEQUENCE [LARGE SCALE GENOMIC DNA]</scope>
    <source>
        <strain evidence="8">R267</strain>
    </source>
</reference>
<feature type="transmembrane region" description="Helical" evidence="6">
    <location>
        <begin position="128"/>
        <end position="146"/>
    </location>
</feature>